<organism evidence="6 7">
    <name type="scientific">Mesorhizobium retamae</name>
    <dbReference type="NCBI Taxonomy" id="2912854"/>
    <lineage>
        <taxon>Bacteria</taxon>
        <taxon>Pseudomonadati</taxon>
        <taxon>Pseudomonadota</taxon>
        <taxon>Alphaproteobacteria</taxon>
        <taxon>Hyphomicrobiales</taxon>
        <taxon>Phyllobacteriaceae</taxon>
        <taxon>Mesorhizobium</taxon>
    </lineage>
</organism>
<dbReference type="Pfam" id="PF03466">
    <property type="entry name" value="LysR_substrate"/>
    <property type="match status" value="1"/>
</dbReference>
<dbReference type="InterPro" id="IPR036388">
    <property type="entry name" value="WH-like_DNA-bd_sf"/>
</dbReference>
<evidence type="ECO:0000256" key="2">
    <source>
        <dbReference type="ARBA" id="ARBA00023015"/>
    </source>
</evidence>
<dbReference type="Gene3D" id="3.40.190.10">
    <property type="entry name" value="Periplasmic binding protein-like II"/>
    <property type="match status" value="2"/>
</dbReference>
<feature type="domain" description="HTH lysR-type" evidence="5">
    <location>
        <begin position="3"/>
        <end position="60"/>
    </location>
</feature>
<dbReference type="Pfam" id="PF00126">
    <property type="entry name" value="HTH_1"/>
    <property type="match status" value="1"/>
</dbReference>
<evidence type="ECO:0000256" key="4">
    <source>
        <dbReference type="ARBA" id="ARBA00023163"/>
    </source>
</evidence>
<dbReference type="InterPro" id="IPR036390">
    <property type="entry name" value="WH_DNA-bd_sf"/>
</dbReference>
<evidence type="ECO:0000313" key="6">
    <source>
        <dbReference type="EMBL" id="MCG7506817.1"/>
    </source>
</evidence>
<keyword evidence="3" id="KW-0238">DNA-binding</keyword>
<dbReference type="RefSeq" id="WP_239367344.1">
    <property type="nucleotide sequence ID" value="NZ_JAKREW010000018.1"/>
</dbReference>
<dbReference type="SUPFAM" id="SSF46785">
    <property type="entry name" value="Winged helix' DNA-binding domain"/>
    <property type="match status" value="1"/>
</dbReference>
<dbReference type="PANTHER" id="PTHR30346">
    <property type="entry name" value="TRANSCRIPTIONAL DUAL REGULATOR HCAR-RELATED"/>
    <property type="match status" value="1"/>
</dbReference>
<evidence type="ECO:0000256" key="1">
    <source>
        <dbReference type="ARBA" id="ARBA00009437"/>
    </source>
</evidence>
<gene>
    <name evidence="6" type="ORF">L4923_17465</name>
</gene>
<proteinExistence type="inferred from homology"/>
<keyword evidence="7" id="KW-1185">Reference proteome</keyword>
<dbReference type="InterPro" id="IPR005119">
    <property type="entry name" value="LysR_subst-bd"/>
</dbReference>
<dbReference type="Proteomes" id="UP001201701">
    <property type="component" value="Unassembled WGS sequence"/>
</dbReference>
<dbReference type="EMBL" id="JAKREW010000018">
    <property type="protein sequence ID" value="MCG7506817.1"/>
    <property type="molecule type" value="Genomic_DNA"/>
</dbReference>
<dbReference type="PRINTS" id="PR00039">
    <property type="entry name" value="HTHLYSR"/>
</dbReference>
<evidence type="ECO:0000313" key="7">
    <source>
        <dbReference type="Proteomes" id="UP001201701"/>
    </source>
</evidence>
<comment type="similarity">
    <text evidence="1">Belongs to the LysR transcriptional regulatory family.</text>
</comment>
<evidence type="ECO:0000259" key="5">
    <source>
        <dbReference type="PROSITE" id="PS50931"/>
    </source>
</evidence>
<reference evidence="6 7" key="1">
    <citation type="submission" date="2022-02" db="EMBL/GenBank/DDBJ databases">
        <title>Draft genome sequence of Mezorhizobium retamae strain IRAMC:0171 isolated from Retama raetam nodules.</title>
        <authorList>
            <person name="Bengaied R."/>
            <person name="Sbissi I."/>
            <person name="Huber K."/>
            <person name="Ghodbane F."/>
            <person name="Nouioui I."/>
            <person name="Tarhouni M."/>
            <person name="Gtari M."/>
        </authorList>
    </citation>
    <scope>NUCLEOTIDE SEQUENCE [LARGE SCALE GENOMIC DNA]</scope>
    <source>
        <strain evidence="6 7">IRAMC:0171</strain>
    </source>
</reference>
<keyword evidence="4" id="KW-0804">Transcription</keyword>
<evidence type="ECO:0000256" key="3">
    <source>
        <dbReference type="ARBA" id="ARBA00023125"/>
    </source>
</evidence>
<dbReference type="Gene3D" id="1.10.10.10">
    <property type="entry name" value="Winged helix-like DNA-binding domain superfamily/Winged helix DNA-binding domain"/>
    <property type="match status" value="1"/>
</dbReference>
<comment type="caution">
    <text evidence="6">The sequence shown here is derived from an EMBL/GenBank/DDBJ whole genome shotgun (WGS) entry which is preliminary data.</text>
</comment>
<dbReference type="PANTHER" id="PTHR30346:SF17">
    <property type="entry name" value="LYSR FAMILY TRANSCRIPTIONAL REGULATOR"/>
    <property type="match status" value="1"/>
</dbReference>
<sequence>MALDLRHLRAFQMVGNELHFGRAANNLRIAQPALSKTIQQLEAEIGAPLLTRSTRRVELTEAGKVFLTEISGVTGQIELAIARTRKAARGLQGELRVAYTDFAINGKLPEFLRDFNLAHPDIHLDLIFMPTVRQHVAILQNSIDIGFMYGEFDHQSTSSLVFDENEYVVVLPSDHPLAKKETLTLAELKDEKFVFGTGDSWVVFRQQVFAKCRARGFFPDIVLEATNSDGIFGLVIVGAGVAIYSNCIGNMARQGVAVRPLSDLTEKLPISAVWDRSNRSKVLATFLRHLRETTKKRLPEASPVGG</sequence>
<accession>A0ABS9QHE9</accession>
<dbReference type="PROSITE" id="PS50931">
    <property type="entry name" value="HTH_LYSR"/>
    <property type="match status" value="1"/>
</dbReference>
<dbReference type="InterPro" id="IPR000847">
    <property type="entry name" value="LysR_HTH_N"/>
</dbReference>
<protein>
    <submittedName>
        <fullName evidence="6">LysR family transcriptional regulator</fullName>
    </submittedName>
</protein>
<keyword evidence="2" id="KW-0805">Transcription regulation</keyword>
<dbReference type="SUPFAM" id="SSF53850">
    <property type="entry name" value="Periplasmic binding protein-like II"/>
    <property type="match status" value="1"/>
</dbReference>
<dbReference type="CDD" id="cd08414">
    <property type="entry name" value="PBP2_LTTR_aromatics_like"/>
    <property type="match status" value="1"/>
</dbReference>
<name>A0ABS9QHE9_9HYPH</name>